<dbReference type="Proteomes" id="UP000675881">
    <property type="component" value="Chromosome 1"/>
</dbReference>
<dbReference type="EMBL" id="HG994580">
    <property type="protein sequence ID" value="CAF2774069.1"/>
    <property type="molecule type" value="Genomic_DNA"/>
</dbReference>
<name>A0A7R8CDF9_LEPSM</name>
<protein>
    <submittedName>
        <fullName evidence="1">(salmon louse) hypothetical protein</fullName>
    </submittedName>
</protein>
<accession>A0A7R8CDF9</accession>
<evidence type="ECO:0000313" key="1">
    <source>
        <dbReference type="EMBL" id="CAF2774069.1"/>
    </source>
</evidence>
<organism evidence="1 2">
    <name type="scientific">Lepeophtheirus salmonis</name>
    <name type="common">Salmon louse</name>
    <name type="synonym">Caligus salmonis</name>
    <dbReference type="NCBI Taxonomy" id="72036"/>
    <lineage>
        <taxon>Eukaryota</taxon>
        <taxon>Metazoa</taxon>
        <taxon>Ecdysozoa</taxon>
        <taxon>Arthropoda</taxon>
        <taxon>Crustacea</taxon>
        <taxon>Multicrustacea</taxon>
        <taxon>Hexanauplia</taxon>
        <taxon>Copepoda</taxon>
        <taxon>Siphonostomatoida</taxon>
        <taxon>Caligidae</taxon>
        <taxon>Lepeophtheirus</taxon>
    </lineage>
</organism>
<evidence type="ECO:0000313" key="2">
    <source>
        <dbReference type="Proteomes" id="UP000675881"/>
    </source>
</evidence>
<proteinExistence type="predicted"/>
<dbReference type="OrthoDB" id="6781410at2759"/>
<gene>
    <name evidence="1" type="ORF">LSAA_1428</name>
</gene>
<reference evidence="1" key="1">
    <citation type="submission" date="2021-02" db="EMBL/GenBank/DDBJ databases">
        <authorList>
            <person name="Bekaert M."/>
        </authorList>
    </citation>
    <scope>NUCLEOTIDE SEQUENCE</scope>
    <source>
        <strain evidence="1">IoA-00</strain>
    </source>
</reference>
<keyword evidence="2" id="KW-1185">Reference proteome</keyword>
<dbReference type="AlphaFoldDB" id="A0A7R8CDF9"/>
<sequence length="202" mass="23343">MSYINETLTPMHKFSTDVLGGKDSDSCDIEPISEDKKDDLRQLLEMHEKNLGMENPLIKDEYVIPIELPIVETSHHSRLCDAHFEERMFRRRPQILRLKASYKVARLSLQQRCNFISKKAKCLSTNEDKVKKFLNDDQIKFLSLKLRFTCGLSGYSTLIDQGYPLPSIRTLQRAFADNVLAIDVLDENDKMSETTSKKVEEL</sequence>